<reference evidence="1" key="1">
    <citation type="submission" date="2014-05" db="EMBL/GenBank/DDBJ databases">
        <authorList>
            <person name="Chronopoulou M."/>
        </authorList>
    </citation>
    <scope>NUCLEOTIDE SEQUENCE</scope>
    <source>
        <tissue evidence="1">Whole organism</tissue>
    </source>
</reference>
<sequence>MDKTTRSRVRSVCSIENIAAVAESVSENPSTSTRHRSQELGISRTSLQRILTKDIGLKENQDKI</sequence>
<dbReference type="EMBL" id="HACA01021279">
    <property type="protein sequence ID" value="CDW38640.1"/>
    <property type="molecule type" value="Transcribed_RNA"/>
</dbReference>
<organism evidence="1">
    <name type="scientific">Lepeophtheirus salmonis</name>
    <name type="common">Salmon louse</name>
    <name type="synonym">Caligus salmonis</name>
    <dbReference type="NCBI Taxonomy" id="72036"/>
    <lineage>
        <taxon>Eukaryota</taxon>
        <taxon>Metazoa</taxon>
        <taxon>Ecdysozoa</taxon>
        <taxon>Arthropoda</taxon>
        <taxon>Crustacea</taxon>
        <taxon>Multicrustacea</taxon>
        <taxon>Hexanauplia</taxon>
        <taxon>Copepoda</taxon>
        <taxon>Siphonostomatoida</taxon>
        <taxon>Caligidae</taxon>
        <taxon>Lepeophtheirus</taxon>
    </lineage>
</organism>
<protein>
    <submittedName>
        <fullName evidence="1">Putative LOC101234940 [Hydra vulgaris]</fullName>
    </submittedName>
</protein>
<proteinExistence type="predicted"/>
<name>A0A0K2UKL7_LEPSM</name>
<evidence type="ECO:0000313" key="1">
    <source>
        <dbReference type="EMBL" id="CDW38640.1"/>
    </source>
</evidence>
<dbReference type="AlphaFoldDB" id="A0A0K2UKL7"/>
<accession>A0A0K2UKL7</accession>